<dbReference type="RefSeq" id="WP_223791309.1">
    <property type="nucleotide sequence ID" value="NZ_JAIOUQ010000007.1"/>
</dbReference>
<organism evidence="2 3">
    <name type="scientific">Methanobacterium spitsbergense</name>
    <dbReference type="NCBI Taxonomy" id="2874285"/>
    <lineage>
        <taxon>Archaea</taxon>
        <taxon>Methanobacteriati</taxon>
        <taxon>Methanobacteriota</taxon>
        <taxon>Methanomada group</taxon>
        <taxon>Methanobacteria</taxon>
        <taxon>Methanobacteriales</taxon>
        <taxon>Methanobacteriaceae</taxon>
        <taxon>Methanobacterium</taxon>
    </lineage>
</organism>
<proteinExistence type="predicted"/>
<gene>
    <name evidence="2" type="ORF">K8N75_06655</name>
</gene>
<feature type="transmembrane region" description="Helical" evidence="1">
    <location>
        <begin position="6"/>
        <end position="22"/>
    </location>
</feature>
<keyword evidence="1" id="KW-0812">Transmembrane</keyword>
<feature type="transmembrane region" description="Helical" evidence="1">
    <location>
        <begin position="34"/>
        <end position="54"/>
    </location>
</feature>
<reference evidence="3" key="1">
    <citation type="journal article" date="2022" name="Microbiol. Resour. Announc.">
        <title>Draft Genome Sequence of a Methanogenic Archaeon from West Spitsbergen Permafrost.</title>
        <authorList>
            <person name="Trubitsyn V."/>
            <person name="Rivkina E."/>
            <person name="Shcherbakova V."/>
        </authorList>
    </citation>
    <scope>NUCLEOTIDE SEQUENCE [LARGE SCALE GENOMIC DNA]</scope>
    <source>
        <strain evidence="3">VT</strain>
    </source>
</reference>
<dbReference type="Proteomes" id="UP000825933">
    <property type="component" value="Unassembled WGS sequence"/>
</dbReference>
<accession>A0A8T5UPK7</accession>
<protein>
    <submittedName>
        <fullName evidence="2">Uncharacterized protein</fullName>
    </submittedName>
</protein>
<comment type="caution">
    <text evidence="2">The sequence shown here is derived from an EMBL/GenBank/DDBJ whole genome shotgun (WGS) entry which is preliminary data.</text>
</comment>
<sequence length="57" mass="6588">MNNVLFVIVGIAFIGIGVVNLYQIHKNKAKRTTFNMIIMFLFFVFGILEILFGFNFI</sequence>
<keyword evidence="1" id="KW-0472">Membrane</keyword>
<evidence type="ECO:0000313" key="3">
    <source>
        <dbReference type="Proteomes" id="UP000825933"/>
    </source>
</evidence>
<dbReference type="EMBL" id="JAIOUQ010000007">
    <property type="protein sequence ID" value="MBZ2165718.1"/>
    <property type="molecule type" value="Genomic_DNA"/>
</dbReference>
<evidence type="ECO:0000256" key="1">
    <source>
        <dbReference type="SAM" id="Phobius"/>
    </source>
</evidence>
<keyword evidence="1" id="KW-1133">Transmembrane helix</keyword>
<dbReference type="AlphaFoldDB" id="A0A8T5UPK7"/>
<keyword evidence="3" id="KW-1185">Reference proteome</keyword>
<name>A0A8T5UPK7_9EURY</name>
<evidence type="ECO:0000313" key="2">
    <source>
        <dbReference type="EMBL" id="MBZ2165718.1"/>
    </source>
</evidence>